<sequence length="194" mass="22340">MWRVFLSFLLIFNCALSSANTIVPVATSGERVVKVEPHIRDEKLYIDADVEFELSPELRTAAEKGVPLYFTVEVELAQPRWYWFDKNVVKEQQTWRVVYNALTRQWRVGTGDLSLPESSMNDALAMLRHIRGWAVAYVADLDRDQEYQGRVRLRLDTSLLARPFQVDAINSSAWTLATPWKTFSFSVSVDEPQP</sequence>
<dbReference type="KEGG" id="afa:UZ73_12975"/>
<dbReference type="Proteomes" id="UP000245216">
    <property type="component" value="Unassembled WGS sequence"/>
</dbReference>
<reference evidence="2 4" key="2">
    <citation type="submission" date="2018-05" db="EMBL/GenBank/DDBJ databases">
        <authorList>
            <person name="Lanie J.A."/>
            <person name="Ng W.-L."/>
            <person name="Kazmierczak K.M."/>
            <person name="Andrzejewski T.M."/>
            <person name="Davidsen T.M."/>
            <person name="Wayne K.J."/>
            <person name="Tettelin H."/>
            <person name="Glass J.I."/>
            <person name="Rusch D."/>
            <person name="Podicherti R."/>
            <person name="Tsui H.-C.T."/>
            <person name="Winkler M.E."/>
        </authorList>
    </citation>
    <scope>NUCLEOTIDE SEQUENCE [LARGE SCALE GENOMIC DNA]</scope>
    <source>
        <strain evidence="2 4">YBY</strain>
    </source>
</reference>
<dbReference type="STRING" id="511.UZ73_12975"/>
<evidence type="ECO:0000256" key="1">
    <source>
        <dbReference type="SAM" id="SignalP"/>
    </source>
</evidence>
<accession>A0A0S2JT56</accession>
<evidence type="ECO:0000313" key="2">
    <source>
        <dbReference type="EMBL" id="PWE13872.1"/>
    </source>
</evidence>
<keyword evidence="5" id="KW-1185">Reference proteome</keyword>
<dbReference type="OrthoDB" id="5298153at2"/>
<dbReference type="RefSeq" id="WP_042486797.1">
    <property type="nucleotide sequence ID" value="NZ_CAXOJJ010000001.1"/>
</dbReference>
<gene>
    <name evidence="2" type="ORF">DF183_11945</name>
    <name evidence="3" type="ORF">M2J83_18695</name>
</gene>
<dbReference type="InterPro" id="IPR025500">
    <property type="entry name" value="DUF4390"/>
</dbReference>
<dbReference type="EMBL" id="QEXO01000003">
    <property type="protein sequence ID" value="PWE13872.1"/>
    <property type="molecule type" value="Genomic_DNA"/>
</dbReference>
<feature type="chain" id="PRO_5005812164" evidence="1">
    <location>
        <begin position="20"/>
        <end position="194"/>
    </location>
</feature>
<dbReference type="GeneID" id="29371086"/>
<dbReference type="EMBL" id="CP096916">
    <property type="protein sequence ID" value="WBM37800.1"/>
    <property type="molecule type" value="Genomic_DNA"/>
</dbReference>
<reference evidence="3 5" key="3">
    <citation type="submission" date="2022-05" db="EMBL/GenBank/DDBJ databases">
        <title>Complete sequence of strain NY11312.</title>
        <authorList>
            <person name="Zhou D."/>
        </authorList>
    </citation>
    <scope>NUCLEOTIDE SEQUENCE [LARGE SCALE GENOMIC DNA]</scope>
    <source>
        <strain evidence="3 5">NY11312</strain>
    </source>
</reference>
<dbReference type="Pfam" id="PF14334">
    <property type="entry name" value="DUF4390"/>
    <property type="match status" value="1"/>
</dbReference>
<feature type="signal peptide" evidence="1">
    <location>
        <begin position="1"/>
        <end position="19"/>
    </location>
</feature>
<protein>
    <submittedName>
        <fullName evidence="2">DUF4390 domain-containing protein</fullName>
    </submittedName>
</protein>
<dbReference type="Proteomes" id="UP001211866">
    <property type="component" value="Chromosome"/>
</dbReference>
<keyword evidence="1" id="KW-0732">Signal</keyword>
<evidence type="ECO:0000313" key="5">
    <source>
        <dbReference type="Proteomes" id="UP001211866"/>
    </source>
</evidence>
<reference evidence="2 4" key="1">
    <citation type="submission" date="2018-05" db="EMBL/GenBank/DDBJ databases">
        <title>Genome Sequence of an Efficient Indole-Degrading Bacterium, Alcaligenes sp.YBY.</title>
        <authorList>
            <person name="Yang B."/>
        </authorList>
    </citation>
    <scope>NUCLEOTIDE SEQUENCE [LARGE SCALE GENOMIC DNA]</scope>
    <source>
        <strain evidence="2 4">YBY</strain>
    </source>
</reference>
<name>A0A0M7FHD3_ALCFA</name>
<dbReference type="AlphaFoldDB" id="A0A0M7FHD3"/>
<evidence type="ECO:0000313" key="4">
    <source>
        <dbReference type="Proteomes" id="UP000245216"/>
    </source>
</evidence>
<accession>A0A0M7FHD3</accession>
<proteinExistence type="predicted"/>
<evidence type="ECO:0000313" key="3">
    <source>
        <dbReference type="EMBL" id="WBM37800.1"/>
    </source>
</evidence>
<organism evidence="2 4">
    <name type="scientific">Alcaligenes faecalis</name>
    <dbReference type="NCBI Taxonomy" id="511"/>
    <lineage>
        <taxon>Bacteria</taxon>
        <taxon>Pseudomonadati</taxon>
        <taxon>Pseudomonadota</taxon>
        <taxon>Betaproteobacteria</taxon>
        <taxon>Burkholderiales</taxon>
        <taxon>Alcaligenaceae</taxon>
        <taxon>Alcaligenes</taxon>
    </lineage>
</organism>